<comment type="caution">
    <text evidence="1">The sequence shown here is derived from an EMBL/GenBank/DDBJ whole genome shotgun (WGS) entry which is preliminary data.</text>
</comment>
<dbReference type="AlphaFoldDB" id="A0A660L783"/>
<dbReference type="GO" id="GO:0003676">
    <property type="term" value="F:nucleic acid binding"/>
    <property type="evidence" value="ECO:0007669"/>
    <property type="project" value="InterPro"/>
</dbReference>
<dbReference type="EMBL" id="RBIL01000001">
    <property type="protein sequence ID" value="RKQ90872.1"/>
    <property type="molecule type" value="Genomic_DNA"/>
</dbReference>
<evidence type="ECO:0000313" key="1">
    <source>
        <dbReference type="EMBL" id="RKQ90872.1"/>
    </source>
</evidence>
<dbReference type="Proteomes" id="UP000278962">
    <property type="component" value="Unassembled WGS sequence"/>
</dbReference>
<protein>
    <recommendedName>
        <fullName evidence="3">DUF91 domain-containing protein</fullName>
    </recommendedName>
</protein>
<dbReference type="InterPro" id="IPR011856">
    <property type="entry name" value="tRNA_endonuc-like_dom_sf"/>
</dbReference>
<sequence>MPSERLLEDVLAADISILDSGLLVLGRQFITPNGKRLDLLAVAGDGSLTVIELKRGQTEREVVVQALDYGSYVQTLTRDDLLEMYESQHPGRNLDIDFTDYFGTDLPEEVGEHKLLIVAASMDAETERIVNYLAGFNVPINAVFFRYFDDGDDGLLARTWLRDPEDIDATTSKSSARKRNYGPWNGTDYYVSFASDEHRDWEDARRLGFVSAGWGRWYTKTLHNLEPGHRVFVRAPGQGYIGVGVVTQPARLVEDVQVPGPDGVLTPLLDADLNAPAMHHHPGDHDKGETVVRVNWYSTVPISQAYSESGLFGNQNSACKLSDATTIEKVCKHFNVPVDRMTDGTFVSSSMSLRV</sequence>
<reference evidence="1 2" key="1">
    <citation type="submission" date="2018-10" db="EMBL/GenBank/DDBJ databases">
        <title>Genomic Encyclopedia of Archaeal and Bacterial Type Strains, Phase II (KMG-II): from individual species to whole genera.</title>
        <authorList>
            <person name="Goeker M."/>
        </authorList>
    </citation>
    <scope>NUCLEOTIDE SEQUENCE [LARGE SCALE GENOMIC DNA]</scope>
    <source>
        <strain evidence="1 2">DSM 14954</strain>
    </source>
</reference>
<dbReference type="Gene3D" id="3.40.1350.10">
    <property type="match status" value="1"/>
</dbReference>
<keyword evidence="2" id="KW-1185">Reference proteome</keyword>
<evidence type="ECO:0000313" key="2">
    <source>
        <dbReference type="Proteomes" id="UP000278962"/>
    </source>
</evidence>
<name>A0A660L783_9ACTN</name>
<organism evidence="1 2">
    <name type="scientific">Solirubrobacter pauli</name>
    <dbReference type="NCBI Taxonomy" id="166793"/>
    <lineage>
        <taxon>Bacteria</taxon>
        <taxon>Bacillati</taxon>
        <taxon>Actinomycetota</taxon>
        <taxon>Thermoleophilia</taxon>
        <taxon>Solirubrobacterales</taxon>
        <taxon>Solirubrobacteraceae</taxon>
        <taxon>Solirubrobacter</taxon>
    </lineage>
</organism>
<evidence type="ECO:0008006" key="3">
    <source>
        <dbReference type="Google" id="ProtNLM"/>
    </source>
</evidence>
<gene>
    <name evidence="1" type="ORF">C8N24_0687</name>
</gene>
<accession>A0A660L783</accession>
<proteinExistence type="predicted"/>